<dbReference type="PANTHER" id="PTHR35333">
    <property type="entry name" value="BETA-LACTAMASE"/>
    <property type="match status" value="1"/>
</dbReference>
<dbReference type="SUPFAM" id="SSF56601">
    <property type="entry name" value="beta-lactamase/transpeptidase-like"/>
    <property type="match status" value="1"/>
</dbReference>
<feature type="signal peptide" evidence="1">
    <location>
        <begin position="1"/>
        <end position="21"/>
    </location>
</feature>
<protein>
    <submittedName>
        <fullName evidence="3">Beta-lactamase-type transpeptidase fold containing protein</fullName>
    </submittedName>
</protein>
<dbReference type="OMA" id="SDNCATY"/>
<dbReference type="AlphaFoldDB" id="F4Q688"/>
<dbReference type="GO" id="GO:0030655">
    <property type="term" value="P:beta-lactam antibiotic catabolic process"/>
    <property type="evidence" value="ECO:0007669"/>
    <property type="project" value="InterPro"/>
</dbReference>
<dbReference type="EMBL" id="GL883021">
    <property type="protein sequence ID" value="EGG17462.1"/>
    <property type="molecule type" value="Genomic_DNA"/>
</dbReference>
<keyword evidence="1" id="KW-0732">Signal</keyword>
<dbReference type="RefSeq" id="XP_004355946.1">
    <property type="nucleotide sequence ID" value="XM_004355893.1"/>
</dbReference>
<accession>F4Q688</accession>
<dbReference type="STRING" id="1054147.F4Q688"/>
<organism evidence="3 4">
    <name type="scientific">Cavenderia fasciculata</name>
    <name type="common">Slime mold</name>
    <name type="synonym">Dictyostelium fasciculatum</name>
    <dbReference type="NCBI Taxonomy" id="261658"/>
    <lineage>
        <taxon>Eukaryota</taxon>
        <taxon>Amoebozoa</taxon>
        <taxon>Evosea</taxon>
        <taxon>Eumycetozoa</taxon>
        <taxon>Dictyostelia</taxon>
        <taxon>Acytosteliales</taxon>
        <taxon>Cavenderiaceae</taxon>
        <taxon>Cavenderia</taxon>
    </lineage>
</organism>
<evidence type="ECO:0000259" key="2">
    <source>
        <dbReference type="Pfam" id="PF13354"/>
    </source>
</evidence>
<dbReference type="OrthoDB" id="15081at2759"/>
<name>F4Q688_CACFS</name>
<dbReference type="KEGG" id="dfa:DFA_08457"/>
<dbReference type="InterPro" id="IPR000871">
    <property type="entry name" value="Beta-lactam_class-A"/>
</dbReference>
<evidence type="ECO:0000256" key="1">
    <source>
        <dbReference type="SAM" id="SignalP"/>
    </source>
</evidence>
<dbReference type="InterPro" id="IPR045155">
    <property type="entry name" value="Beta-lactam_cat"/>
</dbReference>
<dbReference type="GO" id="GO:0008800">
    <property type="term" value="F:beta-lactamase activity"/>
    <property type="evidence" value="ECO:0007669"/>
    <property type="project" value="InterPro"/>
</dbReference>
<dbReference type="InterPro" id="IPR012338">
    <property type="entry name" value="Beta-lactam/transpept-like"/>
</dbReference>
<dbReference type="Gene3D" id="3.40.710.10">
    <property type="entry name" value="DD-peptidase/beta-lactamase superfamily"/>
    <property type="match status" value="1"/>
</dbReference>
<dbReference type="Proteomes" id="UP000007797">
    <property type="component" value="Unassembled WGS sequence"/>
</dbReference>
<feature type="chain" id="PRO_5003316129" evidence="1">
    <location>
        <begin position="22"/>
        <end position="342"/>
    </location>
</feature>
<dbReference type="GO" id="GO:0046677">
    <property type="term" value="P:response to antibiotic"/>
    <property type="evidence" value="ECO:0007669"/>
    <property type="project" value="InterPro"/>
</dbReference>
<reference evidence="4" key="1">
    <citation type="journal article" date="2011" name="Genome Res.">
        <title>Phylogeny-wide analysis of social amoeba genomes highlights ancient origins for complex intercellular communication.</title>
        <authorList>
            <person name="Heidel A.J."/>
            <person name="Lawal H.M."/>
            <person name="Felder M."/>
            <person name="Schilde C."/>
            <person name="Helps N.R."/>
            <person name="Tunggal B."/>
            <person name="Rivero F."/>
            <person name="John U."/>
            <person name="Schleicher M."/>
            <person name="Eichinger L."/>
            <person name="Platzer M."/>
            <person name="Noegel A.A."/>
            <person name="Schaap P."/>
            <person name="Gloeckner G."/>
        </authorList>
    </citation>
    <scope>NUCLEOTIDE SEQUENCE [LARGE SCALE GENOMIC DNA]</scope>
    <source>
        <strain evidence="4">SH3</strain>
    </source>
</reference>
<proteinExistence type="predicted"/>
<gene>
    <name evidence="3" type="ORF">DFA_08457</name>
</gene>
<evidence type="ECO:0000313" key="3">
    <source>
        <dbReference type="EMBL" id="EGG17462.1"/>
    </source>
</evidence>
<dbReference type="GeneID" id="14869790"/>
<sequence>MKSSILLIIVAVVATLMVVNSVGININSQQQHQQIHNRVSKTRQLNPNCTTPNITRLHQYIDATVASYGYCEGTEWAFSDFITEPFIESYNANNSQQTASTIKLWVLIAVLQDVQNGLYSLDTVIECSGQNLTINGCLALMIGISDNCATFDMTKQTTLTHVNEVFASLGMTNSQFHEWCFTTCPGYTSPCPNNDGTGLDNVLSSHDVVHGLQLLHSFEALPENYTYQAYKYLLTAHGWTPMLGLLVPAPVAHKQGWLPADEGFIPFTENDEAIVFSECGDYAASVMITRNWTNPQEDNYALALGAQIGRLAYCTMVPFGYANDGIACEQTWSQPLPSPTGC</sequence>
<keyword evidence="4" id="KW-1185">Reference proteome</keyword>
<feature type="domain" description="Beta-lactamase class A catalytic" evidence="2">
    <location>
        <begin position="89"/>
        <end position="287"/>
    </location>
</feature>
<dbReference type="PANTHER" id="PTHR35333:SF3">
    <property type="entry name" value="BETA-LACTAMASE-TYPE TRANSPEPTIDASE FOLD CONTAINING PROTEIN"/>
    <property type="match status" value="1"/>
</dbReference>
<dbReference type="Pfam" id="PF13354">
    <property type="entry name" value="Beta-lactamase2"/>
    <property type="match status" value="1"/>
</dbReference>
<evidence type="ECO:0000313" key="4">
    <source>
        <dbReference type="Proteomes" id="UP000007797"/>
    </source>
</evidence>